<dbReference type="Proteomes" id="UP001341840">
    <property type="component" value="Unassembled WGS sequence"/>
</dbReference>
<protein>
    <submittedName>
        <fullName evidence="2">Chromatin binding</fullName>
    </submittedName>
</protein>
<evidence type="ECO:0000313" key="3">
    <source>
        <dbReference type="Proteomes" id="UP001341840"/>
    </source>
</evidence>
<dbReference type="CDD" id="cd22157">
    <property type="entry name" value="F-box_AtFBW1-like"/>
    <property type="match status" value="1"/>
</dbReference>
<feature type="domain" description="F-box" evidence="1">
    <location>
        <begin position="18"/>
        <end position="63"/>
    </location>
</feature>
<dbReference type="PROSITE" id="PS50181">
    <property type="entry name" value="FBOX"/>
    <property type="match status" value="1"/>
</dbReference>
<evidence type="ECO:0000313" key="2">
    <source>
        <dbReference type="EMBL" id="MED6155367.1"/>
    </source>
</evidence>
<dbReference type="SMART" id="SM00256">
    <property type="entry name" value="FBOX"/>
    <property type="match status" value="1"/>
</dbReference>
<dbReference type="Pfam" id="PF00646">
    <property type="entry name" value="F-box"/>
    <property type="match status" value="1"/>
</dbReference>
<keyword evidence="3" id="KW-1185">Reference proteome</keyword>
<evidence type="ECO:0000259" key="1">
    <source>
        <dbReference type="PROSITE" id="PS50181"/>
    </source>
</evidence>
<dbReference type="PANTHER" id="PTHR31672:SF13">
    <property type="entry name" value="F-BOX PROTEIN CPR30-LIKE"/>
    <property type="match status" value="1"/>
</dbReference>
<sequence>MGGTRKQKQRRLKRGCERDALAVLPGELMLEILWRVPAKDVMELRCVCKSWKTLISSPHFMKASMERSHSDIAGCATRATQVMLSISSTLTSVGHGNLTVVHGFWDGIRASLQLVRGELQQLETDFDLYRCFSKLYNSQSHLQS</sequence>
<comment type="caution">
    <text evidence="2">The sequence shown here is derived from an EMBL/GenBank/DDBJ whole genome shotgun (WGS) entry which is preliminary data.</text>
</comment>
<dbReference type="InterPro" id="IPR001810">
    <property type="entry name" value="F-box_dom"/>
</dbReference>
<dbReference type="PANTHER" id="PTHR31672">
    <property type="entry name" value="BNACNNG10540D PROTEIN"/>
    <property type="match status" value="1"/>
</dbReference>
<organism evidence="2 3">
    <name type="scientific">Stylosanthes scabra</name>
    <dbReference type="NCBI Taxonomy" id="79078"/>
    <lineage>
        <taxon>Eukaryota</taxon>
        <taxon>Viridiplantae</taxon>
        <taxon>Streptophyta</taxon>
        <taxon>Embryophyta</taxon>
        <taxon>Tracheophyta</taxon>
        <taxon>Spermatophyta</taxon>
        <taxon>Magnoliopsida</taxon>
        <taxon>eudicotyledons</taxon>
        <taxon>Gunneridae</taxon>
        <taxon>Pentapetalae</taxon>
        <taxon>rosids</taxon>
        <taxon>fabids</taxon>
        <taxon>Fabales</taxon>
        <taxon>Fabaceae</taxon>
        <taxon>Papilionoideae</taxon>
        <taxon>50 kb inversion clade</taxon>
        <taxon>dalbergioids sensu lato</taxon>
        <taxon>Dalbergieae</taxon>
        <taxon>Pterocarpus clade</taxon>
        <taxon>Stylosanthes</taxon>
    </lineage>
</organism>
<name>A0ABU6U3X0_9FABA</name>
<dbReference type="SUPFAM" id="SSF81383">
    <property type="entry name" value="F-box domain"/>
    <property type="match status" value="1"/>
</dbReference>
<gene>
    <name evidence="2" type="primary">RGAG4_1</name>
    <name evidence="2" type="ORF">PIB30_004381</name>
</gene>
<dbReference type="InterPro" id="IPR036047">
    <property type="entry name" value="F-box-like_dom_sf"/>
</dbReference>
<dbReference type="EMBL" id="JASCZI010120837">
    <property type="protein sequence ID" value="MED6155367.1"/>
    <property type="molecule type" value="Genomic_DNA"/>
</dbReference>
<reference evidence="2 3" key="1">
    <citation type="journal article" date="2023" name="Plants (Basel)">
        <title>Bridging the Gap: Combining Genomics and Transcriptomics Approaches to Understand Stylosanthes scabra, an Orphan Legume from the Brazilian Caatinga.</title>
        <authorList>
            <person name="Ferreira-Neto J.R.C."/>
            <person name="da Silva M.D."/>
            <person name="Binneck E."/>
            <person name="de Melo N.F."/>
            <person name="da Silva R.H."/>
            <person name="de Melo A.L.T.M."/>
            <person name="Pandolfi V."/>
            <person name="Bustamante F.O."/>
            <person name="Brasileiro-Vidal A.C."/>
            <person name="Benko-Iseppon A.M."/>
        </authorList>
    </citation>
    <scope>NUCLEOTIDE SEQUENCE [LARGE SCALE GENOMIC DNA]</scope>
    <source>
        <tissue evidence="2">Leaves</tissue>
    </source>
</reference>
<accession>A0ABU6U3X0</accession>
<dbReference type="Gene3D" id="1.20.1280.50">
    <property type="match status" value="1"/>
</dbReference>
<dbReference type="InterPro" id="IPR050796">
    <property type="entry name" value="SCF_F-box_component"/>
</dbReference>
<proteinExistence type="predicted"/>